<proteinExistence type="predicted"/>
<sequence>MVLDSNPATDNTLNLPGVGCCGVVSTPRIKGYSLAVSGGCVFSSFFDASCISPMYMGAILYQLPSTVFLLFYPKDCLNRGGNFWPSLQIQLEAKPKPLPDVTASMPCALSQGDCLGIASLKSPCLGLQKATLIYPAWPDSLGDSGDRL</sequence>
<name>A0A438BUY5_VITVI</name>
<evidence type="ECO:0000313" key="1">
    <source>
        <dbReference type="EMBL" id="RVW14782.1"/>
    </source>
</evidence>
<gene>
    <name evidence="1" type="ORF">CK203_091025</name>
</gene>
<evidence type="ECO:0000313" key="2">
    <source>
        <dbReference type="Proteomes" id="UP000288805"/>
    </source>
</evidence>
<organism evidence="1 2">
    <name type="scientific">Vitis vinifera</name>
    <name type="common">Grape</name>
    <dbReference type="NCBI Taxonomy" id="29760"/>
    <lineage>
        <taxon>Eukaryota</taxon>
        <taxon>Viridiplantae</taxon>
        <taxon>Streptophyta</taxon>
        <taxon>Embryophyta</taxon>
        <taxon>Tracheophyta</taxon>
        <taxon>Spermatophyta</taxon>
        <taxon>Magnoliopsida</taxon>
        <taxon>eudicotyledons</taxon>
        <taxon>Gunneridae</taxon>
        <taxon>Pentapetalae</taxon>
        <taxon>rosids</taxon>
        <taxon>Vitales</taxon>
        <taxon>Vitaceae</taxon>
        <taxon>Viteae</taxon>
        <taxon>Vitis</taxon>
    </lineage>
</organism>
<accession>A0A438BUY5</accession>
<dbReference type="EMBL" id="QGNW01002611">
    <property type="protein sequence ID" value="RVW14782.1"/>
    <property type="molecule type" value="Genomic_DNA"/>
</dbReference>
<dbReference type="Proteomes" id="UP000288805">
    <property type="component" value="Unassembled WGS sequence"/>
</dbReference>
<protein>
    <submittedName>
        <fullName evidence="1">Uncharacterized protein</fullName>
    </submittedName>
</protein>
<comment type="caution">
    <text evidence="1">The sequence shown here is derived from an EMBL/GenBank/DDBJ whole genome shotgun (WGS) entry which is preliminary data.</text>
</comment>
<reference evidence="1 2" key="1">
    <citation type="journal article" date="2018" name="PLoS Genet.">
        <title>Population sequencing reveals clonal diversity and ancestral inbreeding in the grapevine cultivar Chardonnay.</title>
        <authorList>
            <person name="Roach M.J."/>
            <person name="Johnson D.L."/>
            <person name="Bohlmann J."/>
            <person name="van Vuuren H.J."/>
            <person name="Jones S.J."/>
            <person name="Pretorius I.S."/>
            <person name="Schmidt S.A."/>
            <person name="Borneman A.R."/>
        </authorList>
    </citation>
    <scope>NUCLEOTIDE SEQUENCE [LARGE SCALE GENOMIC DNA]</scope>
    <source>
        <strain evidence="2">cv. Chardonnay</strain>
        <tissue evidence="1">Leaf</tissue>
    </source>
</reference>
<dbReference type="AlphaFoldDB" id="A0A438BUY5"/>